<accession>A0A9R1UHD6</accession>
<proteinExistence type="predicted"/>
<evidence type="ECO:0000313" key="2">
    <source>
        <dbReference type="Proteomes" id="UP000235145"/>
    </source>
</evidence>
<evidence type="ECO:0000313" key="1">
    <source>
        <dbReference type="EMBL" id="KAJ0187213.1"/>
    </source>
</evidence>
<name>A0A9R1UHD6_LACSA</name>
<dbReference type="PANTHER" id="PTHR34782">
    <property type="entry name" value="PHOSPHORIBOSYLFORMYLGLYCINAMIDINE SYNTHASE"/>
    <property type="match status" value="1"/>
</dbReference>
<dbReference type="EMBL" id="NBSK02000009">
    <property type="protein sequence ID" value="KAJ0187213.1"/>
    <property type="molecule type" value="Genomic_DNA"/>
</dbReference>
<dbReference type="AlphaFoldDB" id="A0A9R1UHD6"/>
<protein>
    <submittedName>
        <fullName evidence="1">Uncharacterized protein</fullName>
    </submittedName>
</protein>
<keyword evidence="2" id="KW-1185">Reference proteome</keyword>
<organism evidence="1 2">
    <name type="scientific">Lactuca sativa</name>
    <name type="common">Garden lettuce</name>
    <dbReference type="NCBI Taxonomy" id="4236"/>
    <lineage>
        <taxon>Eukaryota</taxon>
        <taxon>Viridiplantae</taxon>
        <taxon>Streptophyta</taxon>
        <taxon>Embryophyta</taxon>
        <taxon>Tracheophyta</taxon>
        <taxon>Spermatophyta</taxon>
        <taxon>Magnoliopsida</taxon>
        <taxon>eudicotyledons</taxon>
        <taxon>Gunneridae</taxon>
        <taxon>Pentapetalae</taxon>
        <taxon>asterids</taxon>
        <taxon>campanulids</taxon>
        <taxon>Asterales</taxon>
        <taxon>Asteraceae</taxon>
        <taxon>Cichorioideae</taxon>
        <taxon>Cichorieae</taxon>
        <taxon>Lactucinae</taxon>
        <taxon>Lactuca</taxon>
    </lineage>
</organism>
<dbReference type="PANTHER" id="PTHR34782:SF8">
    <property type="entry name" value="YBED-LIKE DOMAIN SUPERFAMILY PROTEIN"/>
    <property type="match status" value="1"/>
</dbReference>
<dbReference type="Proteomes" id="UP000235145">
    <property type="component" value="Unassembled WGS sequence"/>
</dbReference>
<gene>
    <name evidence="1" type="ORF">LSAT_V11C900495240</name>
</gene>
<sequence>MIIIDDLQAMKLSKAKRRVGETTNMVLGGTITNDSTYDSLSLNKMLNIYPLARGFTAIGSGGDDFLQSMVVAVESVEIKCVSATVPACSTEDTESEINHQMFKKASKDEYIHDLYAVKDDEDTSSPFPL</sequence>
<reference evidence="1 2" key="1">
    <citation type="journal article" date="2017" name="Nat. Commun.">
        <title>Genome assembly with in vitro proximity ligation data and whole-genome triplication in lettuce.</title>
        <authorList>
            <person name="Reyes-Chin-Wo S."/>
            <person name="Wang Z."/>
            <person name="Yang X."/>
            <person name="Kozik A."/>
            <person name="Arikit S."/>
            <person name="Song C."/>
            <person name="Xia L."/>
            <person name="Froenicke L."/>
            <person name="Lavelle D.O."/>
            <person name="Truco M.J."/>
            <person name="Xia R."/>
            <person name="Zhu S."/>
            <person name="Xu C."/>
            <person name="Xu H."/>
            <person name="Xu X."/>
            <person name="Cox K."/>
            <person name="Korf I."/>
            <person name="Meyers B.C."/>
            <person name="Michelmore R.W."/>
        </authorList>
    </citation>
    <scope>NUCLEOTIDE SEQUENCE [LARGE SCALE GENOMIC DNA]</scope>
    <source>
        <strain evidence="2">cv. Salinas</strain>
        <tissue evidence="1">Seedlings</tissue>
    </source>
</reference>
<comment type="caution">
    <text evidence="1">The sequence shown here is derived from an EMBL/GenBank/DDBJ whole genome shotgun (WGS) entry which is preliminary data.</text>
</comment>